<protein>
    <submittedName>
        <fullName evidence="1">Uncharacterized protein</fullName>
    </submittedName>
</protein>
<sequence>MIAGVVYPTPDYISSFRKIASRSVSRVLYGCSGKRCNVATIPLGPVSPPASSDLPERQGRKQPSKVALRTVPIRSCSRWGLPCRPCCQARGGLLPHPFTLTPRYFGPAPCIQGSAGHVRWTEIQAGRFAFCGTFPGVAPAGCYPAPCFRGARTFLTHRLSALERAAARPAGAPYKGIPGAKCKPFRAYPRPRIRCTLAQ</sequence>
<accession>A0ABY5MFX3</accession>
<evidence type="ECO:0000313" key="1">
    <source>
        <dbReference type="EMBL" id="UUP16149.1"/>
    </source>
</evidence>
<name>A0ABY5MFX3_9HYPH</name>
<dbReference type="EMBL" id="CP030941">
    <property type="protein sequence ID" value="UUP16149.1"/>
    <property type="molecule type" value="Genomic_DNA"/>
</dbReference>
<proteinExistence type="predicted"/>
<organism evidence="1 2">
    <name type="scientific">Nitratireductor thuwali</name>
    <dbReference type="NCBI Taxonomy" id="2267699"/>
    <lineage>
        <taxon>Bacteria</taxon>
        <taxon>Pseudomonadati</taxon>
        <taxon>Pseudomonadota</taxon>
        <taxon>Alphaproteobacteria</taxon>
        <taxon>Hyphomicrobiales</taxon>
        <taxon>Phyllobacteriaceae</taxon>
        <taxon>Nitratireductor</taxon>
    </lineage>
</organism>
<dbReference type="Proteomes" id="UP001342418">
    <property type="component" value="Chromosome"/>
</dbReference>
<reference evidence="1 2" key="1">
    <citation type="submission" date="2018-07" db="EMBL/GenBank/DDBJ databases">
        <title>Genome sequence of Nitratireductor thuwali#1536.</title>
        <authorList>
            <person name="Michoud G."/>
            <person name="Merlino G."/>
            <person name="Sefrji F.O."/>
            <person name="Daffonchio D."/>
        </authorList>
    </citation>
    <scope>NUCLEOTIDE SEQUENCE [LARGE SCALE GENOMIC DNA]</scope>
    <source>
        <strain evidence="2">Nit1536</strain>
    </source>
</reference>
<evidence type="ECO:0000313" key="2">
    <source>
        <dbReference type="Proteomes" id="UP001342418"/>
    </source>
</evidence>
<gene>
    <name evidence="1" type="ORF">NTH_00591</name>
</gene>
<keyword evidence="2" id="KW-1185">Reference proteome</keyword>